<evidence type="ECO:0000259" key="1">
    <source>
        <dbReference type="Pfam" id="PF01551"/>
    </source>
</evidence>
<dbReference type="Pfam" id="PF01551">
    <property type="entry name" value="Peptidase_M23"/>
    <property type="match status" value="2"/>
</dbReference>
<organism evidence="2 3">
    <name type="scientific">Fermentimonas caenicola</name>
    <dbReference type="NCBI Taxonomy" id="1562970"/>
    <lineage>
        <taxon>Bacteria</taxon>
        <taxon>Pseudomonadati</taxon>
        <taxon>Bacteroidota</taxon>
        <taxon>Bacteroidia</taxon>
        <taxon>Bacteroidales</taxon>
        <taxon>Dysgonomonadaceae</taxon>
        <taxon>Fermentimonas</taxon>
    </lineage>
</organism>
<feature type="domain" description="M23ase beta-sheet core" evidence="1">
    <location>
        <begin position="48"/>
        <end position="117"/>
    </location>
</feature>
<dbReference type="GO" id="GO:0004222">
    <property type="term" value="F:metalloendopeptidase activity"/>
    <property type="evidence" value="ECO:0007669"/>
    <property type="project" value="TreeGrafter"/>
</dbReference>
<dbReference type="PANTHER" id="PTHR21666:SF285">
    <property type="entry name" value="M23 FAMILY METALLOPEPTIDASE"/>
    <property type="match status" value="1"/>
</dbReference>
<dbReference type="CDD" id="cd12797">
    <property type="entry name" value="M23_peptidase"/>
    <property type="match status" value="1"/>
</dbReference>
<reference evidence="2 3" key="1">
    <citation type="submission" date="2014-08" db="EMBL/GenBank/DDBJ databases">
        <authorList>
            <person name="Wibberg D."/>
        </authorList>
    </citation>
    <scope>NUCLEOTIDE SEQUENCE [LARGE SCALE GENOMIC DNA]</scope>
    <source>
        <strain evidence="3">ING2-E5B</strain>
    </source>
</reference>
<dbReference type="OrthoDB" id="9810477at2"/>
<dbReference type="STRING" id="1562970.ING2E5B_0797"/>
<dbReference type="SUPFAM" id="SSF51261">
    <property type="entry name" value="Duplicated hybrid motif"/>
    <property type="match status" value="1"/>
</dbReference>
<dbReference type="PATRIC" id="fig|1562970.3.peg.795"/>
<feature type="domain" description="M23ase beta-sheet core" evidence="1">
    <location>
        <begin position="136"/>
        <end position="164"/>
    </location>
</feature>
<accession>A0A098BZG2</accession>
<protein>
    <recommendedName>
        <fullName evidence="1">M23ase beta-sheet core domain-containing protein</fullName>
    </recommendedName>
</protein>
<dbReference type="InterPro" id="IPR050570">
    <property type="entry name" value="Cell_wall_metabolism_enzyme"/>
</dbReference>
<dbReference type="HOGENOM" id="CLU_025250_0_0_10"/>
<keyword evidence="3" id="KW-1185">Reference proteome</keyword>
<dbReference type="Gene3D" id="2.70.70.10">
    <property type="entry name" value="Glucose Permease (Domain IIA)"/>
    <property type="match status" value="1"/>
</dbReference>
<proteinExistence type="predicted"/>
<evidence type="ECO:0000313" key="2">
    <source>
        <dbReference type="EMBL" id="CEA15563.1"/>
    </source>
</evidence>
<dbReference type="EMBL" id="LN515532">
    <property type="protein sequence ID" value="CEA15563.1"/>
    <property type="molecule type" value="Genomic_DNA"/>
</dbReference>
<dbReference type="KEGG" id="pbt:ING2E5B_0797"/>
<dbReference type="Proteomes" id="UP000032417">
    <property type="component" value="Chromosome 1"/>
</dbReference>
<dbReference type="AlphaFoldDB" id="A0A098BZG2"/>
<name>A0A098BZG2_9BACT</name>
<dbReference type="InterPro" id="IPR011055">
    <property type="entry name" value="Dup_hybrid_motif"/>
</dbReference>
<evidence type="ECO:0000313" key="3">
    <source>
        <dbReference type="Proteomes" id="UP000032417"/>
    </source>
</evidence>
<sequence>MIFRTSRYISVLLVLLSTLSAYSQIYRYPVNIPPALSGGFGELRSNHFHSGIDFKTQQAVNKPILAIEDGYVSRISVSPGGYGLALYLDHPSTGHTSVYAHLNSFSKEIADYVKSKQYELESYSINLYPEAELFPVKRGQQIALSGNTGSSGGPHLHFEIRDSKSEDPLDALEFLPAIADTQKPDLRGIAFYPVKDRGIINGSIDPIRINISKDANGNPVRLGRTINAWGLIGIGVKAYDRMNGQNNIYGVKYIRLFVDGNPVFSSTINRFSFSDTRMLNSFIDFVDFKKNRSYFMKSFIEPGNSLPFYNSINNGYVEIDEEREYDFHYELEDHYGNTLSYRFKVNGMQQPIQKTTECENRMMWNTDNSYLEMGFSIYIPSGNLYSDLCFNYEKEKNSSYYSDIHSLHNNPVPLHNSADLWIKLNSDTLSNKNNYGIVRLNDNGSDSWVGGKYNRGGISVSIRELGDSYAISADTQPPVITPLAPENWTSQRRIRIRLTDNKSGIASFRGEINGEFVLFTHDSKSSVYTYDFDESRLPKGEKLTLVFTATDAAGNSSEYRKQL</sequence>
<gene>
    <name evidence="2" type="ORF">ING2E5B_0797</name>
</gene>
<dbReference type="PANTHER" id="PTHR21666">
    <property type="entry name" value="PEPTIDASE-RELATED"/>
    <property type="match status" value="1"/>
</dbReference>
<dbReference type="InterPro" id="IPR016047">
    <property type="entry name" value="M23ase_b-sheet_dom"/>
</dbReference>